<evidence type="ECO:0000313" key="3">
    <source>
        <dbReference type="EMBL" id="KAH9320545.1"/>
    </source>
</evidence>
<gene>
    <name evidence="3" type="ORF">KI387_015184</name>
</gene>
<comment type="caution">
    <text evidence="3">The sequence shown here is derived from an EMBL/GenBank/DDBJ whole genome shotgun (WGS) entry which is preliminary data.</text>
</comment>
<dbReference type="PANTHER" id="PTHR33492">
    <property type="entry name" value="OSJNBA0043A12.37 PROTEIN-RELATED"/>
    <property type="match status" value="1"/>
</dbReference>
<dbReference type="Pfam" id="PF13837">
    <property type="entry name" value="Myb_DNA-bind_4"/>
    <property type="match status" value="1"/>
</dbReference>
<dbReference type="Gene3D" id="1.10.10.60">
    <property type="entry name" value="Homeodomain-like"/>
    <property type="match status" value="1"/>
</dbReference>
<dbReference type="Proteomes" id="UP000824469">
    <property type="component" value="Unassembled WGS sequence"/>
</dbReference>
<sequence length="384" mass="43903">GLKIISMDKRVHRPTPMKPGFIRYTTLLSDNEIQDDDFYFTNSSIPDFIPSTQEHNAKVVYPPTGNIFSDGINYPEHSTMDVDDSQLPQGDMASKQAEILKHQSTVLPPQKGRTRWSTTDTLVLIEAKRNERDTLFNGGPRSKAISSTEKWKIVQNYCASHGVVRTVNQCRDRWEHLQPDYKRIRDYEKNIPSGHNSYWTMTTRERTEKKLPAKFSEELFDAMELNFGHDRGINPGNITIDTSETNHANYEDSSALNENDLSNESKMPKAACGSQSTGKKRKTSHKTLDIKDTIVENNKLVISTLQIAEEGRMKRHEKDCALVEQRHAKDCTLIEQRMQRDDLNEEKMIKIEEQKINVQLNLVSALNSIGQAMLKISESFSNDK</sequence>
<feature type="region of interest" description="Disordered" evidence="1">
    <location>
        <begin position="254"/>
        <end position="283"/>
    </location>
</feature>
<dbReference type="PROSITE" id="PS50090">
    <property type="entry name" value="MYB_LIKE"/>
    <property type="match status" value="1"/>
</dbReference>
<organism evidence="3 4">
    <name type="scientific">Taxus chinensis</name>
    <name type="common">Chinese yew</name>
    <name type="synonym">Taxus wallichiana var. chinensis</name>
    <dbReference type="NCBI Taxonomy" id="29808"/>
    <lineage>
        <taxon>Eukaryota</taxon>
        <taxon>Viridiplantae</taxon>
        <taxon>Streptophyta</taxon>
        <taxon>Embryophyta</taxon>
        <taxon>Tracheophyta</taxon>
        <taxon>Spermatophyta</taxon>
        <taxon>Pinopsida</taxon>
        <taxon>Pinidae</taxon>
        <taxon>Conifers II</taxon>
        <taxon>Cupressales</taxon>
        <taxon>Taxaceae</taxon>
        <taxon>Taxus</taxon>
    </lineage>
</organism>
<dbReference type="OMA" id="SNESKMP"/>
<evidence type="ECO:0000313" key="4">
    <source>
        <dbReference type="Proteomes" id="UP000824469"/>
    </source>
</evidence>
<feature type="compositionally biased region" description="Polar residues" evidence="1">
    <location>
        <begin position="254"/>
        <end position="265"/>
    </location>
</feature>
<dbReference type="AlphaFoldDB" id="A0AA38GET6"/>
<accession>A0AA38GET6</accession>
<keyword evidence="4" id="KW-1185">Reference proteome</keyword>
<reference evidence="3 4" key="1">
    <citation type="journal article" date="2021" name="Nat. Plants">
        <title>The Taxus genome provides insights into paclitaxel biosynthesis.</title>
        <authorList>
            <person name="Xiong X."/>
            <person name="Gou J."/>
            <person name="Liao Q."/>
            <person name="Li Y."/>
            <person name="Zhou Q."/>
            <person name="Bi G."/>
            <person name="Li C."/>
            <person name="Du R."/>
            <person name="Wang X."/>
            <person name="Sun T."/>
            <person name="Guo L."/>
            <person name="Liang H."/>
            <person name="Lu P."/>
            <person name="Wu Y."/>
            <person name="Zhang Z."/>
            <person name="Ro D.K."/>
            <person name="Shang Y."/>
            <person name="Huang S."/>
            <person name="Yan J."/>
        </authorList>
    </citation>
    <scope>NUCLEOTIDE SEQUENCE [LARGE SCALE GENOMIC DNA]</scope>
    <source>
        <strain evidence="3">Ta-2019</strain>
    </source>
</reference>
<name>A0AA38GET6_TAXCH</name>
<feature type="non-terminal residue" evidence="3">
    <location>
        <position position="1"/>
    </location>
</feature>
<evidence type="ECO:0000259" key="2">
    <source>
        <dbReference type="PROSITE" id="PS50090"/>
    </source>
</evidence>
<dbReference type="InterPro" id="IPR044822">
    <property type="entry name" value="Myb_DNA-bind_4"/>
</dbReference>
<feature type="domain" description="Myb-like" evidence="2">
    <location>
        <begin position="108"/>
        <end position="178"/>
    </location>
</feature>
<protein>
    <recommendedName>
        <fullName evidence="2">Myb-like domain-containing protein</fullName>
    </recommendedName>
</protein>
<dbReference type="InterPro" id="IPR001005">
    <property type="entry name" value="SANT/Myb"/>
</dbReference>
<dbReference type="EMBL" id="JAHRHJ020000003">
    <property type="protein sequence ID" value="KAH9320545.1"/>
    <property type="molecule type" value="Genomic_DNA"/>
</dbReference>
<dbReference type="PANTHER" id="PTHR33492:SF11">
    <property type="entry name" value="OS04G0670900 PROTEIN"/>
    <property type="match status" value="1"/>
</dbReference>
<evidence type="ECO:0000256" key="1">
    <source>
        <dbReference type="SAM" id="MobiDB-lite"/>
    </source>
</evidence>
<proteinExistence type="predicted"/>